<evidence type="ECO:0000313" key="5">
    <source>
        <dbReference type="Proteomes" id="UP000039865"/>
    </source>
</evidence>
<dbReference type="Gene3D" id="3.40.50.300">
    <property type="entry name" value="P-loop containing nucleotide triphosphate hydrolases"/>
    <property type="match status" value="1"/>
</dbReference>
<evidence type="ECO:0000256" key="3">
    <source>
        <dbReference type="SAM" id="MobiDB-lite"/>
    </source>
</evidence>
<dbReference type="InterPro" id="IPR005225">
    <property type="entry name" value="Small_GTP-bd"/>
</dbReference>
<dbReference type="SMART" id="SM00174">
    <property type="entry name" value="RHO"/>
    <property type="match status" value="1"/>
</dbReference>
<dbReference type="CDD" id="cd00154">
    <property type="entry name" value="Rab"/>
    <property type="match status" value="1"/>
</dbReference>
<dbReference type="GO" id="GO:0005525">
    <property type="term" value="F:GTP binding"/>
    <property type="evidence" value="ECO:0007669"/>
    <property type="project" value="UniProtKB-KW"/>
</dbReference>
<dbReference type="EMBL" id="CCKQ01013132">
    <property type="protein sequence ID" value="CDW84763.1"/>
    <property type="molecule type" value="Genomic_DNA"/>
</dbReference>
<dbReference type="InParanoid" id="A0A078AV81"/>
<dbReference type="PANTHER" id="PTHR47977">
    <property type="entry name" value="RAS-RELATED PROTEIN RAB"/>
    <property type="match status" value="1"/>
</dbReference>
<dbReference type="InterPro" id="IPR050227">
    <property type="entry name" value="Rab"/>
</dbReference>
<evidence type="ECO:0000256" key="1">
    <source>
        <dbReference type="ARBA" id="ARBA00022741"/>
    </source>
</evidence>
<dbReference type="SMART" id="SM00173">
    <property type="entry name" value="RAS"/>
    <property type="match status" value="1"/>
</dbReference>
<dbReference type="OrthoDB" id="265044at2759"/>
<dbReference type="SMART" id="SM00176">
    <property type="entry name" value="RAN"/>
    <property type="match status" value="1"/>
</dbReference>
<keyword evidence="1" id="KW-0547">Nucleotide-binding</keyword>
<dbReference type="PROSITE" id="PS51420">
    <property type="entry name" value="RHO"/>
    <property type="match status" value="1"/>
</dbReference>
<dbReference type="FunFam" id="3.40.50.300:FF:000808">
    <property type="entry name" value="Small GTP-binding protein, putative"/>
    <property type="match status" value="1"/>
</dbReference>
<gene>
    <name evidence="4" type="primary">Contig5940.g6364</name>
    <name evidence="4" type="ORF">STYLEM_13831</name>
</gene>
<dbReference type="PROSITE" id="PS51421">
    <property type="entry name" value="RAS"/>
    <property type="match status" value="1"/>
</dbReference>
<name>A0A078AV81_STYLE</name>
<keyword evidence="2" id="KW-0342">GTP-binding</keyword>
<evidence type="ECO:0000313" key="4">
    <source>
        <dbReference type="EMBL" id="CDW84763.1"/>
    </source>
</evidence>
<organism evidence="4 5">
    <name type="scientific">Stylonychia lemnae</name>
    <name type="common">Ciliate</name>
    <dbReference type="NCBI Taxonomy" id="5949"/>
    <lineage>
        <taxon>Eukaryota</taxon>
        <taxon>Sar</taxon>
        <taxon>Alveolata</taxon>
        <taxon>Ciliophora</taxon>
        <taxon>Intramacronucleata</taxon>
        <taxon>Spirotrichea</taxon>
        <taxon>Stichotrichia</taxon>
        <taxon>Sporadotrichida</taxon>
        <taxon>Oxytrichidae</taxon>
        <taxon>Stylonychinae</taxon>
        <taxon>Stylonychia</taxon>
    </lineage>
</organism>
<proteinExistence type="predicted"/>
<dbReference type="SUPFAM" id="SSF52540">
    <property type="entry name" value="P-loop containing nucleoside triphosphate hydrolases"/>
    <property type="match status" value="1"/>
</dbReference>
<dbReference type="OMA" id="FEYLACK"/>
<keyword evidence="5" id="KW-1185">Reference proteome</keyword>
<dbReference type="InterPro" id="IPR027417">
    <property type="entry name" value="P-loop_NTPase"/>
</dbReference>
<dbReference type="SMART" id="SM00175">
    <property type="entry name" value="RAB"/>
    <property type="match status" value="1"/>
</dbReference>
<feature type="region of interest" description="Disordered" evidence="3">
    <location>
        <begin position="48"/>
        <end position="77"/>
    </location>
</feature>
<accession>A0A078AV81</accession>
<protein>
    <submittedName>
        <fullName evidence="4">Gtp binding protein</fullName>
    </submittedName>
</protein>
<dbReference type="GO" id="GO:0003924">
    <property type="term" value="F:GTPase activity"/>
    <property type="evidence" value="ECO:0007669"/>
    <property type="project" value="InterPro"/>
</dbReference>
<dbReference type="InterPro" id="IPR001806">
    <property type="entry name" value="Small_GTPase"/>
</dbReference>
<reference evidence="4 5" key="1">
    <citation type="submission" date="2014-06" db="EMBL/GenBank/DDBJ databases">
        <authorList>
            <person name="Swart Estienne"/>
        </authorList>
    </citation>
    <scope>NUCLEOTIDE SEQUENCE [LARGE SCALE GENOMIC DNA]</scope>
    <source>
        <strain evidence="4 5">130c</strain>
    </source>
</reference>
<evidence type="ECO:0000256" key="2">
    <source>
        <dbReference type="ARBA" id="ARBA00023134"/>
    </source>
</evidence>
<dbReference type="Pfam" id="PF00071">
    <property type="entry name" value="Ras"/>
    <property type="match status" value="1"/>
</dbReference>
<dbReference type="AlphaFoldDB" id="A0A078AV81"/>
<dbReference type="PROSITE" id="PS51419">
    <property type="entry name" value="RAB"/>
    <property type="match status" value="1"/>
</dbReference>
<sequence>MEKLQNYLTNLYTKNQQLFSNSNQDPLKIQSIQMTINSNSKIDFQFNQQSEPNSRRLDFRGRSNSPNRSNQGKLNSNQNRVQEVNQNHDDDYKYFISTKVVMLGESSVGKSSLVQQFMLNRFMPGFQEPTVSPHFVKKIQTIYKLGQQKVQFNIWDTAGQEKYRCLTTMYFRDANVAIIVYDVTNKQSLECVDYWVDEVNRSNANDYFIVLVGNKCDLRKFRQVTMEEGQAKAKQIGAQIYYECSASNEKSVQNLFQEIGIYLYKLQEEYDVIIPEEHLDIDEQLLSKRIDFRMNKFKAKTLIKKNSIKINSINHSKKHSQSDVLTNDHSFIEVDKEQQSKCCN</sequence>
<dbReference type="PRINTS" id="PR00449">
    <property type="entry name" value="RASTRNSFRMNG"/>
</dbReference>
<feature type="compositionally biased region" description="Polar residues" evidence="3">
    <location>
        <begin position="62"/>
        <end position="77"/>
    </location>
</feature>
<dbReference type="Proteomes" id="UP000039865">
    <property type="component" value="Unassembled WGS sequence"/>
</dbReference>
<dbReference type="NCBIfam" id="TIGR00231">
    <property type="entry name" value="small_GTP"/>
    <property type="match status" value="1"/>
</dbReference>